<name>A0A5N6KIL8_MONLA</name>
<evidence type="ECO:0000313" key="2">
    <source>
        <dbReference type="Proteomes" id="UP000326757"/>
    </source>
</evidence>
<proteinExistence type="predicted"/>
<dbReference type="AlphaFoldDB" id="A0A5N6KIL8"/>
<sequence>MHATLNSISKKQRYHAVHMCIKWKPGGYTSASRMGGLCTGFLPCHVISIRHHFPPLQPIISVAIPTMKIHFSSKASKI</sequence>
<protein>
    <submittedName>
        <fullName evidence="1">Uncharacterized protein</fullName>
    </submittedName>
</protein>
<reference evidence="1 2" key="1">
    <citation type="submission" date="2019-06" db="EMBL/GenBank/DDBJ databases">
        <title>Genome Sequence of the Brown Rot Fungal Pathogen Monilinia laxa.</title>
        <authorList>
            <person name="De Miccolis Angelini R.M."/>
            <person name="Landi L."/>
            <person name="Abate D."/>
            <person name="Pollastro S."/>
            <person name="Romanazzi G."/>
            <person name="Faretra F."/>
        </authorList>
    </citation>
    <scope>NUCLEOTIDE SEQUENCE [LARGE SCALE GENOMIC DNA]</scope>
    <source>
        <strain evidence="1 2">Mlax316</strain>
    </source>
</reference>
<gene>
    <name evidence="1" type="ORF">EYC80_005012</name>
</gene>
<keyword evidence="2" id="KW-1185">Reference proteome</keyword>
<comment type="caution">
    <text evidence="1">The sequence shown here is derived from an EMBL/GenBank/DDBJ whole genome shotgun (WGS) entry which is preliminary data.</text>
</comment>
<evidence type="ECO:0000313" key="1">
    <source>
        <dbReference type="EMBL" id="KAB8303616.1"/>
    </source>
</evidence>
<dbReference type="EMBL" id="VIGI01000002">
    <property type="protein sequence ID" value="KAB8303616.1"/>
    <property type="molecule type" value="Genomic_DNA"/>
</dbReference>
<accession>A0A5N6KIL8</accession>
<organism evidence="1 2">
    <name type="scientific">Monilinia laxa</name>
    <name type="common">Brown rot fungus</name>
    <name type="synonym">Sclerotinia laxa</name>
    <dbReference type="NCBI Taxonomy" id="61186"/>
    <lineage>
        <taxon>Eukaryota</taxon>
        <taxon>Fungi</taxon>
        <taxon>Dikarya</taxon>
        <taxon>Ascomycota</taxon>
        <taxon>Pezizomycotina</taxon>
        <taxon>Leotiomycetes</taxon>
        <taxon>Helotiales</taxon>
        <taxon>Sclerotiniaceae</taxon>
        <taxon>Monilinia</taxon>
    </lineage>
</organism>
<dbReference type="Proteomes" id="UP000326757">
    <property type="component" value="Unassembled WGS sequence"/>
</dbReference>